<protein>
    <submittedName>
        <fullName evidence="1">Uncharacterized protein</fullName>
    </submittedName>
</protein>
<dbReference type="GeneID" id="70251555"/>
<dbReference type="AlphaFoldDB" id="A0AAD4KDR3"/>
<reference evidence="1" key="1">
    <citation type="submission" date="2021-12" db="EMBL/GenBank/DDBJ databases">
        <title>Convergent genome expansion in fungi linked to evolution of root-endophyte symbiosis.</title>
        <authorList>
            <consortium name="DOE Joint Genome Institute"/>
            <person name="Ke Y.-H."/>
            <person name="Bonito G."/>
            <person name="Liao H.-L."/>
            <person name="Looney B."/>
            <person name="Rojas-Flechas A."/>
            <person name="Nash J."/>
            <person name="Hameed K."/>
            <person name="Schadt C."/>
            <person name="Martin F."/>
            <person name="Crous P.W."/>
            <person name="Miettinen O."/>
            <person name="Magnuson J.K."/>
            <person name="Labbe J."/>
            <person name="Jacobson D."/>
            <person name="Doktycz M.J."/>
            <person name="Veneault-Fourrey C."/>
            <person name="Kuo A."/>
            <person name="Mondo S."/>
            <person name="Calhoun S."/>
            <person name="Riley R."/>
            <person name="Ohm R."/>
            <person name="LaButti K."/>
            <person name="Andreopoulos B."/>
            <person name="Pangilinan J."/>
            <person name="Nolan M."/>
            <person name="Tritt A."/>
            <person name="Clum A."/>
            <person name="Lipzen A."/>
            <person name="Daum C."/>
            <person name="Barry K."/>
            <person name="Grigoriev I.V."/>
            <person name="Vilgalys R."/>
        </authorList>
    </citation>
    <scope>NUCLEOTIDE SEQUENCE</scope>
    <source>
        <strain evidence="1">PMI_201</strain>
    </source>
</reference>
<dbReference type="Proteomes" id="UP001201262">
    <property type="component" value="Unassembled WGS sequence"/>
</dbReference>
<keyword evidence="2" id="KW-1185">Reference proteome</keyword>
<gene>
    <name evidence="1" type="ORF">BGW36DRAFT_433392</name>
</gene>
<evidence type="ECO:0000313" key="1">
    <source>
        <dbReference type="EMBL" id="KAH8689389.1"/>
    </source>
</evidence>
<organism evidence="1 2">
    <name type="scientific">Talaromyces proteolyticus</name>
    <dbReference type="NCBI Taxonomy" id="1131652"/>
    <lineage>
        <taxon>Eukaryota</taxon>
        <taxon>Fungi</taxon>
        <taxon>Dikarya</taxon>
        <taxon>Ascomycota</taxon>
        <taxon>Pezizomycotina</taxon>
        <taxon>Eurotiomycetes</taxon>
        <taxon>Eurotiomycetidae</taxon>
        <taxon>Eurotiales</taxon>
        <taxon>Trichocomaceae</taxon>
        <taxon>Talaromyces</taxon>
        <taxon>Talaromyces sect. Bacilispori</taxon>
    </lineage>
</organism>
<evidence type="ECO:0000313" key="2">
    <source>
        <dbReference type="Proteomes" id="UP001201262"/>
    </source>
</evidence>
<accession>A0AAD4KDR3</accession>
<comment type="caution">
    <text evidence="1">The sequence shown here is derived from an EMBL/GenBank/DDBJ whole genome shotgun (WGS) entry which is preliminary data.</text>
</comment>
<sequence>MALMLAYYEIISATSTNAYFQHINGAETLLKSMESHIWQDSQLHDLYSMLRLHVLYASIRKSFTSKPWKTLAWRGKQKTVFDKTIDLITDITAITCNRNRGDTTDFVADTLSALSEIVFQLESIGQALGIDHQQVKSTNAFLLPDSDTAVTVAYYSLGWLLISPRIQKFNHLHKEEVGKIVAINDQFISLHCSNILRASTYLDDCRDGCAYVRMILPLKAVVEFGPEKLQRDMARYRLEAWRARRGLAGICAIAFALKIEAGDSS</sequence>
<proteinExistence type="predicted"/>
<name>A0AAD4KDR3_9EURO</name>
<dbReference type="RefSeq" id="XP_046065743.1">
    <property type="nucleotide sequence ID" value="XM_046221268.1"/>
</dbReference>
<dbReference type="EMBL" id="JAJTJA010000015">
    <property type="protein sequence ID" value="KAH8689389.1"/>
    <property type="molecule type" value="Genomic_DNA"/>
</dbReference>